<keyword evidence="2" id="KW-1185">Reference proteome</keyword>
<organism evidence="1 2">
    <name type="scientific">Mycena maculata</name>
    <dbReference type="NCBI Taxonomy" id="230809"/>
    <lineage>
        <taxon>Eukaryota</taxon>
        <taxon>Fungi</taxon>
        <taxon>Dikarya</taxon>
        <taxon>Basidiomycota</taxon>
        <taxon>Agaricomycotina</taxon>
        <taxon>Agaricomycetes</taxon>
        <taxon>Agaricomycetidae</taxon>
        <taxon>Agaricales</taxon>
        <taxon>Marasmiineae</taxon>
        <taxon>Mycenaceae</taxon>
        <taxon>Mycena</taxon>
    </lineage>
</organism>
<comment type="caution">
    <text evidence="1">The sequence shown here is derived from an EMBL/GenBank/DDBJ whole genome shotgun (WGS) entry which is preliminary data.</text>
</comment>
<evidence type="ECO:0000313" key="1">
    <source>
        <dbReference type="EMBL" id="KAJ7779458.1"/>
    </source>
</evidence>
<dbReference type="EMBL" id="JARJLG010000007">
    <property type="protein sequence ID" value="KAJ7779458.1"/>
    <property type="molecule type" value="Genomic_DNA"/>
</dbReference>
<proteinExistence type="predicted"/>
<sequence length="159" mass="18034">MPEVERRGEILKIPKVTTELLDNSGPEEKSLKPARTVFPLPRRGRDKLTAMKAANRKRVMQAETRAAFWKEIERLADPRPVPISVSADGLQDVFETRLNPAQILPPEFDSAQHKINKILAGLLPEKTEDTTPEGFFSKKWNEDDMGALKNHLRKHSLDS</sequence>
<name>A0AAD7K8M5_9AGAR</name>
<dbReference type="Proteomes" id="UP001215280">
    <property type="component" value="Unassembled WGS sequence"/>
</dbReference>
<reference evidence="1" key="1">
    <citation type="submission" date="2023-03" db="EMBL/GenBank/DDBJ databases">
        <title>Massive genome expansion in bonnet fungi (Mycena s.s.) driven by repeated elements and novel gene families across ecological guilds.</title>
        <authorList>
            <consortium name="Lawrence Berkeley National Laboratory"/>
            <person name="Harder C.B."/>
            <person name="Miyauchi S."/>
            <person name="Viragh M."/>
            <person name="Kuo A."/>
            <person name="Thoen E."/>
            <person name="Andreopoulos B."/>
            <person name="Lu D."/>
            <person name="Skrede I."/>
            <person name="Drula E."/>
            <person name="Henrissat B."/>
            <person name="Morin E."/>
            <person name="Kohler A."/>
            <person name="Barry K."/>
            <person name="LaButti K."/>
            <person name="Morin E."/>
            <person name="Salamov A."/>
            <person name="Lipzen A."/>
            <person name="Mereny Z."/>
            <person name="Hegedus B."/>
            <person name="Baldrian P."/>
            <person name="Stursova M."/>
            <person name="Weitz H."/>
            <person name="Taylor A."/>
            <person name="Grigoriev I.V."/>
            <person name="Nagy L.G."/>
            <person name="Martin F."/>
            <person name="Kauserud H."/>
        </authorList>
    </citation>
    <scope>NUCLEOTIDE SEQUENCE</scope>
    <source>
        <strain evidence="1">CBHHK188m</strain>
    </source>
</reference>
<feature type="non-terminal residue" evidence="1">
    <location>
        <position position="159"/>
    </location>
</feature>
<accession>A0AAD7K8M5</accession>
<dbReference type="AlphaFoldDB" id="A0AAD7K8M5"/>
<evidence type="ECO:0000313" key="2">
    <source>
        <dbReference type="Proteomes" id="UP001215280"/>
    </source>
</evidence>
<gene>
    <name evidence="1" type="ORF">DFH07DRAFT_730167</name>
</gene>
<protein>
    <submittedName>
        <fullName evidence="1">Uncharacterized protein</fullName>
    </submittedName>
</protein>